<evidence type="ECO:0000256" key="7">
    <source>
        <dbReference type="SAM" id="Phobius"/>
    </source>
</evidence>
<dbReference type="SUPFAM" id="SSF160240">
    <property type="entry name" value="Cation efflux protein cytoplasmic domain-like"/>
    <property type="match status" value="1"/>
</dbReference>
<dbReference type="SUPFAM" id="SSF161111">
    <property type="entry name" value="Cation efflux protein transmembrane domain-like"/>
    <property type="match status" value="1"/>
</dbReference>
<dbReference type="InterPro" id="IPR050291">
    <property type="entry name" value="CDF_Transporter"/>
</dbReference>
<protein>
    <submittedName>
        <fullName evidence="10">Cation transporter</fullName>
    </submittedName>
</protein>
<feature type="transmembrane region" description="Helical" evidence="7">
    <location>
        <begin position="176"/>
        <end position="197"/>
    </location>
</feature>
<name>A0A7C3ZAA2_9BACT</name>
<dbReference type="Gene3D" id="3.30.70.1350">
    <property type="entry name" value="Cation efflux protein, cytoplasmic domain"/>
    <property type="match status" value="1"/>
</dbReference>
<dbReference type="Pfam" id="PF01545">
    <property type="entry name" value="Cation_efflux"/>
    <property type="match status" value="1"/>
</dbReference>
<dbReference type="NCBIfam" id="TIGR01297">
    <property type="entry name" value="CDF"/>
    <property type="match status" value="1"/>
</dbReference>
<feature type="transmembrane region" description="Helical" evidence="7">
    <location>
        <begin position="78"/>
        <end position="96"/>
    </location>
</feature>
<comment type="caution">
    <text evidence="10">The sequence shown here is derived from an EMBL/GenBank/DDBJ whole genome shotgun (WGS) entry which is preliminary data.</text>
</comment>
<sequence length="311" mass="33682">MLFATPQRAALISVASNMLLVAAKIAVAILSGSAALLSEALHSGLDLLASFIAWLSLRFAAHPPDREHPYGHGKWENISAFLEGLLILGVALWVFYEAGERLFHPVAITHLRLAMAVLGGSALVNLLVSLALRRSARRHDSVALEADAAHLSTDVFTSLGALAGLAGYYLTGNTLFDTGAALVVGAIILGIGIKVSYGALQGLLDTRLPVEEEEAVREIVSQVAPHLALKDIISRKAGPVRYLDLTLTVCRWENLDQIHHLCDDLEERITARFPGARIFIHPEPCLLRRETQDAETCACPLHLNISYPIKD</sequence>
<dbReference type="Pfam" id="PF16916">
    <property type="entry name" value="ZT_dimer"/>
    <property type="match status" value="1"/>
</dbReference>
<feature type="transmembrane region" description="Helical" evidence="7">
    <location>
        <begin position="40"/>
        <end position="57"/>
    </location>
</feature>
<dbReference type="EMBL" id="DTMF01000163">
    <property type="protein sequence ID" value="HGF34013.1"/>
    <property type="molecule type" value="Genomic_DNA"/>
</dbReference>
<evidence type="ECO:0000313" key="10">
    <source>
        <dbReference type="EMBL" id="HGF34013.1"/>
    </source>
</evidence>
<dbReference type="PANTHER" id="PTHR43840:SF15">
    <property type="entry name" value="MITOCHONDRIAL METAL TRANSPORTER 1-RELATED"/>
    <property type="match status" value="1"/>
</dbReference>
<evidence type="ECO:0000256" key="4">
    <source>
        <dbReference type="ARBA" id="ARBA00022692"/>
    </source>
</evidence>
<organism evidence="10">
    <name type="scientific">Desulfobacca acetoxidans</name>
    <dbReference type="NCBI Taxonomy" id="60893"/>
    <lineage>
        <taxon>Bacteria</taxon>
        <taxon>Pseudomonadati</taxon>
        <taxon>Thermodesulfobacteriota</taxon>
        <taxon>Desulfobaccia</taxon>
        <taxon>Desulfobaccales</taxon>
        <taxon>Desulfobaccaceae</taxon>
        <taxon>Desulfobacca</taxon>
    </lineage>
</organism>
<evidence type="ECO:0000256" key="2">
    <source>
        <dbReference type="ARBA" id="ARBA00008114"/>
    </source>
</evidence>
<feature type="transmembrane region" description="Helical" evidence="7">
    <location>
        <begin position="12"/>
        <end position="34"/>
    </location>
</feature>
<accession>A0A7C3ZAA2</accession>
<dbReference type="GO" id="GO:0015086">
    <property type="term" value="F:cadmium ion transmembrane transporter activity"/>
    <property type="evidence" value="ECO:0007669"/>
    <property type="project" value="TreeGrafter"/>
</dbReference>
<comment type="similarity">
    <text evidence="2">Belongs to the cation diffusion facilitator (CDF) transporter (TC 2.A.4) family.</text>
</comment>
<gene>
    <name evidence="10" type="ORF">ENW96_06440</name>
</gene>
<evidence type="ECO:0000256" key="1">
    <source>
        <dbReference type="ARBA" id="ARBA00004141"/>
    </source>
</evidence>
<reference evidence="10" key="1">
    <citation type="journal article" date="2020" name="mSystems">
        <title>Genome- and Community-Level Interaction Insights into Carbon Utilization and Element Cycling Functions of Hydrothermarchaeota in Hydrothermal Sediment.</title>
        <authorList>
            <person name="Zhou Z."/>
            <person name="Liu Y."/>
            <person name="Xu W."/>
            <person name="Pan J."/>
            <person name="Luo Z.H."/>
            <person name="Li M."/>
        </authorList>
    </citation>
    <scope>NUCLEOTIDE SEQUENCE [LARGE SCALE GENOMIC DNA]</scope>
    <source>
        <strain evidence="10">SpSt-897</strain>
    </source>
</reference>
<evidence type="ECO:0000256" key="5">
    <source>
        <dbReference type="ARBA" id="ARBA00022989"/>
    </source>
</evidence>
<feature type="domain" description="Cation efflux protein cytoplasmic" evidence="9">
    <location>
        <begin position="209"/>
        <end position="285"/>
    </location>
</feature>
<dbReference type="InterPro" id="IPR002524">
    <property type="entry name" value="Cation_efflux"/>
</dbReference>
<dbReference type="PANTHER" id="PTHR43840">
    <property type="entry name" value="MITOCHONDRIAL METAL TRANSPORTER 1-RELATED"/>
    <property type="match status" value="1"/>
</dbReference>
<feature type="transmembrane region" description="Helical" evidence="7">
    <location>
        <begin position="149"/>
        <end position="170"/>
    </location>
</feature>
<keyword evidence="3" id="KW-0813">Transport</keyword>
<dbReference type="InterPro" id="IPR027470">
    <property type="entry name" value="Cation_efflux_CTD"/>
</dbReference>
<dbReference type="GO" id="GO:0015093">
    <property type="term" value="F:ferrous iron transmembrane transporter activity"/>
    <property type="evidence" value="ECO:0007669"/>
    <property type="project" value="TreeGrafter"/>
</dbReference>
<dbReference type="GO" id="GO:0015341">
    <property type="term" value="F:zinc efflux antiporter activity"/>
    <property type="evidence" value="ECO:0007669"/>
    <property type="project" value="TreeGrafter"/>
</dbReference>
<evidence type="ECO:0000259" key="9">
    <source>
        <dbReference type="Pfam" id="PF16916"/>
    </source>
</evidence>
<dbReference type="GO" id="GO:0005886">
    <property type="term" value="C:plasma membrane"/>
    <property type="evidence" value="ECO:0007669"/>
    <property type="project" value="TreeGrafter"/>
</dbReference>
<dbReference type="AlphaFoldDB" id="A0A7C3ZAA2"/>
<dbReference type="Gene3D" id="1.20.1510.10">
    <property type="entry name" value="Cation efflux protein transmembrane domain"/>
    <property type="match status" value="1"/>
</dbReference>
<evidence type="ECO:0000256" key="3">
    <source>
        <dbReference type="ARBA" id="ARBA00022448"/>
    </source>
</evidence>
<comment type="subcellular location">
    <subcellularLocation>
        <location evidence="1">Membrane</location>
        <topology evidence="1">Multi-pass membrane protein</topology>
    </subcellularLocation>
</comment>
<keyword evidence="5 7" id="KW-1133">Transmembrane helix</keyword>
<keyword evidence="4 7" id="KW-0812">Transmembrane</keyword>
<dbReference type="GO" id="GO:0006882">
    <property type="term" value="P:intracellular zinc ion homeostasis"/>
    <property type="evidence" value="ECO:0007669"/>
    <property type="project" value="TreeGrafter"/>
</dbReference>
<feature type="domain" description="Cation efflux protein transmembrane" evidence="8">
    <location>
        <begin position="11"/>
        <end position="204"/>
    </location>
</feature>
<evidence type="ECO:0000256" key="6">
    <source>
        <dbReference type="ARBA" id="ARBA00023136"/>
    </source>
</evidence>
<keyword evidence="6 7" id="KW-0472">Membrane</keyword>
<feature type="transmembrane region" description="Helical" evidence="7">
    <location>
        <begin position="102"/>
        <end position="128"/>
    </location>
</feature>
<proteinExistence type="inferred from homology"/>
<evidence type="ECO:0000259" key="8">
    <source>
        <dbReference type="Pfam" id="PF01545"/>
    </source>
</evidence>
<dbReference type="InterPro" id="IPR036837">
    <property type="entry name" value="Cation_efflux_CTD_sf"/>
</dbReference>
<dbReference type="InterPro" id="IPR058533">
    <property type="entry name" value="Cation_efflux_TM"/>
</dbReference>
<dbReference type="InterPro" id="IPR027469">
    <property type="entry name" value="Cation_efflux_TMD_sf"/>
</dbReference>